<evidence type="ECO:0000313" key="4">
    <source>
        <dbReference type="Proteomes" id="UP001162164"/>
    </source>
</evidence>
<name>A0ABQ9K8Y4_9CUCU</name>
<keyword evidence="2" id="KW-1133">Transmembrane helix</keyword>
<dbReference type="InterPro" id="IPR029055">
    <property type="entry name" value="Ntn_hydrolases_N"/>
</dbReference>
<evidence type="ECO:0008006" key="5">
    <source>
        <dbReference type="Google" id="ProtNLM"/>
    </source>
</evidence>
<proteinExistence type="inferred from homology"/>
<dbReference type="EMBL" id="JAPWTJ010000003">
    <property type="protein sequence ID" value="KAJ8986093.1"/>
    <property type="molecule type" value="Genomic_DNA"/>
</dbReference>
<dbReference type="Proteomes" id="UP001162164">
    <property type="component" value="Unassembled WGS sequence"/>
</dbReference>
<dbReference type="Pfam" id="PF01112">
    <property type="entry name" value="Asparaginase_2"/>
    <property type="match status" value="2"/>
</dbReference>
<comment type="similarity">
    <text evidence="1">Belongs to the Ntn-hydrolase family.</text>
</comment>
<evidence type="ECO:0000256" key="2">
    <source>
        <dbReference type="SAM" id="Phobius"/>
    </source>
</evidence>
<organism evidence="3 4">
    <name type="scientific">Molorchus minor</name>
    <dbReference type="NCBI Taxonomy" id="1323400"/>
    <lineage>
        <taxon>Eukaryota</taxon>
        <taxon>Metazoa</taxon>
        <taxon>Ecdysozoa</taxon>
        <taxon>Arthropoda</taxon>
        <taxon>Hexapoda</taxon>
        <taxon>Insecta</taxon>
        <taxon>Pterygota</taxon>
        <taxon>Neoptera</taxon>
        <taxon>Endopterygota</taxon>
        <taxon>Coleoptera</taxon>
        <taxon>Polyphaga</taxon>
        <taxon>Cucujiformia</taxon>
        <taxon>Chrysomeloidea</taxon>
        <taxon>Cerambycidae</taxon>
        <taxon>Lamiinae</taxon>
        <taxon>Monochamini</taxon>
        <taxon>Molorchus</taxon>
    </lineage>
</organism>
<accession>A0ABQ9K8Y4</accession>
<keyword evidence="2" id="KW-0812">Transmembrane</keyword>
<comment type="caution">
    <text evidence="3">The sequence shown here is derived from an EMBL/GenBank/DDBJ whole genome shotgun (WGS) entry which is preliminary data.</text>
</comment>
<evidence type="ECO:0000256" key="1">
    <source>
        <dbReference type="ARBA" id="ARBA00010872"/>
    </source>
</evidence>
<dbReference type="PANTHER" id="PTHR10188:SF6">
    <property type="entry name" value="N(4)-(BETA-N-ACETYLGLUCOSAMINYL)-L-ASPARAGINASE"/>
    <property type="match status" value="1"/>
</dbReference>
<sequence>MRKQIIFIFYIGINICYAGIPLVVNTWNFRHATQGAWEVLKGGTDEGDNALDALTLGCQVCQDEQCDNTVGYGGSPDENGETTLDALIFDGRGIRKVKNVIGVARHVLENTEHSILVGSLASDFAYRFNFPEESLQTNFSLQLWQDWKNSNCQPNFWDNVFPDPRANCGPYTEPDTIENNISPHESHKSSKFNSGNHDTIGMIVISGTVESGIPPIPGAGAYADSEFGAAVATGDGDIMMRFLPSFLAVEQLRLGASPTKAAKIAIDRIAEKFTSFFGGVVVSDKKGNIGAACNGMDQFPFTVASDDYPDTIIKYSFATVPLVVNTWNFPNSALKAWEVISESDNALDALTDGINVCEHDGCSTSVGYGGSPDENGETTLDALIFDGDEMDMGAVGSLRRVKDAILIARRVLDYTDHSFIVGDLATEFATKVFNFTEESLQTNYSRNRWEQWQNGSCQPNFWKNMEPDASSSCGPYTVSNSITRNSRQSTIGEDNHDTIGMIVISGSGHAVAGTSTNGLTYKIPGRVGDSPIAGAGAYANSEYGAAVATGNGDIMMRFLPSFLAIELLSQGMNPSLAANTSISRIVSKYPSFSGALIVADIDGNVGVACNGMATFPYVVVNEENPEGLTVIFNCTAVADSSERLTVLSIKFYVSLVLFIACYS</sequence>
<dbReference type="SUPFAM" id="SSF56235">
    <property type="entry name" value="N-terminal nucleophile aminohydrolases (Ntn hydrolases)"/>
    <property type="match status" value="2"/>
</dbReference>
<dbReference type="PANTHER" id="PTHR10188">
    <property type="entry name" value="L-ASPARAGINASE"/>
    <property type="match status" value="1"/>
</dbReference>
<reference evidence="3" key="1">
    <citation type="journal article" date="2023" name="Insect Mol. Biol.">
        <title>Genome sequencing provides insights into the evolution of gene families encoding plant cell wall-degrading enzymes in longhorned beetles.</title>
        <authorList>
            <person name="Shin N.R."/>
            <person name="Okamura Y."/>
            <person name="Kirsch R."/>
            <person name="Pauchet Y."/>
        </authorList>
    </citation>
    <scope>NUCLEOTIDE SEQUENCE</scope>
    <source>
        <strain evidence="3">MMC_N1</strain>
    </source>
</reference>
<feature type="transmembrane region" description="Helical" evidence="2">
    <location>
        <begin position="7"/>
        <end position="24"/>
    </location>
</feature>
<dbReference type="Gene3D" id="3.60.20.30">
    <property type="entry name" value="(Glycosyl)asparaginase"/>
    <property type="match status" value="2"/>
</dbReference>
<keyword evidence="2" id="KW-0472">Membrane</keyword>
<dbReference type="CDD" id="cd04513">
    <property type="entry name" value="Glycosylasparaginase"/>
    <property type="match status" value="2"/>
</dbReference>
<dbReference type="InterPro" id="IPR000246">
    <property type="entry name" value="Peptidase_T2"/>
</dbReference>
<gene>
    <name evidence="3" type="ORF">NQ317_003388</name>
</gene>
<evidence type="ECO:0000313" key="3">
    <source>
        <dbReference type="EMBL" id="KAJ8986093.1"/>
    </source>
</evidence>
<protein>
    <recommendedName>
        <fullName evidence="5">Aspartylglucosaminidase</fullName>
    </recommendedName>
</protein>
<keyword evidence="4" id="KW-1185">Reference proteome</keyword>